<dbReference type="RefSeq" id="WP_073372343.1">
    <property type="nucleotide sequence ID" value="NZ_CP017813.1"/>
</dbReference>
<evidence type="ECO:0000256" key="2">
    <source>
        <dbReference type="SAM" id="MobiDB-lite"/>
    </source>
</evidence>
<feature type="coiled-coil region" evidence="1">
    <location>
        <begin position="2605"/>
        <end position="2698"/>
    </location>
</feature>
<protein>
    <recommendedName>
        <fullName evidence="4">Extracellular matrix-binding protein ebh GA module domain-containing protein</fullName>
    </recommendedName>
</protein>
<dbReference type="OrthoDB" id="393128at2"/>
<dbReference type="SUPFAM" id="SSF46997">
    <property type="entry name" value="Bacterial immunoglobulin/albumin-binding domains"/>
    <property type="match status" value="4"/>
</dbReference>
<feature type="coiled-coil region" evidence="1">
    <location>
        <begin position="2338"/>
        <end position="2369"/>
    </location>
</feature>
<dbReference type="SMART" id="SM00844">
    <property type="entry name" value="GA"/>
    <property type="match status" value="8"/>
</dbReference>
<keyword evidence="3" id="KW-0732">Signal</keyword>
<name>A0A1L4FRV1_9BACT</name>
<dbReference type="EMBL" id="CP017813">
    <property type="protein sequence ID" value="APJ38340.1"/>
    <property type="molecule type" value="Genomic_DNA"/>
</dbReference>
<sequence>MKNRKKIKKIVLAFSATSGSLPFLFLPISQSNITGSLREIDSKYMSYSQYNKVQDDGIYTNYNTIEGMFFEGWAVWNKKQPIYFGTNPNYSKNESGYDKSRYYINDRNNWYRLYDYDTNKAKRNRYGENSYNPAWDLLNPSLVLSSDLINTRYNWQRNNNQDSSFFNGDGWDSVNDTKSFRIGFNVDKLRSDDRKFFVGLWISEDLILTGNIKAILSTRNSNVQFQEAIANPQNVKVYNISVDEKYDVNDIKGDRGDATWYGKEENKYLINPWISKSYDYTGDFRRGDNHSGFKFYSSNPNNEYAQFTRYYVQDEGRYTTGKTWLNSMHYGSFYKTFPKEINQNIVDQYGKLWGGVNNDYFRKRTIANMIIHDEPSLSGDWKYAPVEYNGDEYKLGLFQKQYKDKNDYIYNSLNNNAGSLLILEIKSEDESTAGFTPSLQLEFTVKRNPNTIDNNGVRSGNNASPLSRDASSKKTYIGFGQFKYEFHNYANRQFGSFMKMADRQAYQNIKFNTTEKLVKSEYLLDNDKLPNTTLSLIQDNNGSQRLIHSVNKSKYNEVIKQDKILAEYKTKNNVDSLTQYSNINNLRLKTSFVNPEDNKKWKIVSENSYLSPNPNIFSFNTTDHDGYLNFNEISYDLTDYEKLKRFANDRTKNKWLTIKQINYLLSQIEQNENFDKTTYSFNNRKWFEYFKQEISNLNNLQGQAETKRAELRNLVLSTTDKTDWNSEISNKVLFAFADQREAKGPALKLLEIEGWSSNPSTAKKYDLQSELNLNSEAVDRNADSKVTLQTEAEVTKYISDVNDVITKIKQTGKNNLENEFIDALNSQSITNKNWSNYNYIQGTKFIINAINSALSRYNTPYDITTFVPANNIQYQGNKNTILNKIKALSALYDEIQKIQPIIENIKNDKLVYGKTSSKPTIDNAWYTNFVTKLQNSNNVSSDSSYAFYSQGNLDTFKTQNASNLKNNWIDKILELNGNKNQFITDINSFNYLDTSVKESFIQRIPTNKNFVYSESNYQLTDNRKTINDQLTTLIDEAFTQAKTKAKEKINSFSYVSQTLKNTALNSIDSAQIYKNKTDNAQDSWVYFGNDKNLKTIVDELEKQNNYHKELFDYLDSNTLNGKNNVLTQKQKEAFKNDILSKNFADQNEVNGYKNSINNVNDATQNLKTYVTNLNTNTDKYNFASPDKKRDFNAYKMVADSLVSGKSSVIDSSQISKLQENLTNAYNALDGDSYINKIKQLQYLTENLQNLIINQIKAAAPNQRQAIYEKAKKLNDDFGTTDLTLINTYNSAKSNSDYTNGSTVRKSTFDSALANLNAKLNTSKNKLEQPNPTPTNYTSFIENYISQYDQLKSTIATAYNNLDGNEITAEKARLNAINLTFDYPSKKSTLPSRITESRITNDLANNSNANVINTNFNKNDTDGTVGFNYQLVSTDSKFDYLPTDEKIKSDIKPATINGFLTLLEQKRLEVIKYINDSSHLIQSEKTTLKSEANSADSIPALEAIHEKAKIWELSNTVKTEYSYLNNNQIQAVVDRIRAKTKLTEANTVFTTAQNLNGAMKNLHDKVIEELKVLIPNNSLNDDQNKSTKTAIDYKLSDPNKQSAYDQALKNAQDLLNKTSGENKNQSEVNGILSALNTAYTALNGDENRSDLHSKIEQLSHLSVTQKQDLKDLVDASNSKADAQTIYEKGKLLNDKIAEFKQKITDAERVKATEAYTEDTTAKQGTFDNALGNAKSELATLQIESLSSLNASAIETKANGVATKTTTLNNAIEALDGYRNKVKKSLDNWEYLTPQQVKDLQDKVDSKSKKPTDDEVNAILSEGLRLAKNTAKTKITSDIYPNLSTSEINTYKGFIDSASLTKTTGQKYDKKLKYFVNQAAQDNKTKQNAIDAINTLDALTQAQKNIFINSVKAEVVAQSESIKNEATELDKAIQLLNEEALRELKILSENDALTTQNMFAAAKTANKYELANKNLKDAYEVELAKVQGLLTKVNVTKSEIDNAKTSLKSAFNALNGDTKLTEIEKEIDKLNNLTDNQKEQIKNLVTNADTQEKVNQILEKAKELNKAIGDLKAKIEEAKNTKRDAIYSSDTSDKKSTFDNAITESETKLDEHLKVNLGDLSNEQILEKAKEVQADIKTLDDEIKKLDGKKQALRDEINAYSTDLISEEEKKSYIQRIDALDRTNPDPDQANQILSDAFNKAKEKAKEIVNALDNLSDADKKTYTDALTNASKGAASTPDSNLKSIIEQAKSAQKTKQDAIDRIKKLPNLTPDQKSELEKQIKEGTTSGVADTEKKANDLNNAIPEAKNEITAKENSKNTINYKWADDNLKTAFDEKLKALKDLIASKDATAEQIKAAKKELQDAADALNGDQKHTALDNRIDQLSNIDETRRNELKDKIKTLDNYSEAEKLVTNAESLNEAIQKLKDKITAADNTKNQEVYTLDSDTKKNEFNEAINTAKKELKAYQDTNLTTLDDTAIQAKKTEIGTKVTDLQGEIDKLDGYRHAFKESLKDKWNLLTDNDFNTLNRMIDDPKFNKNPQDADKQTVLDKGLELAKNNATAKLTKQNYPNLSYADLQALKNEVNVAILNSNAATTDTKFDDNIQAVLNKASQQNQEKQAKIAEIQKLSHLNQSQKDALVQEVKDLLHSQAQSVLEKAKTLDTKMKQLKDKVAEESTNKALDAYQNASEGVKKAYENALENAKNVINNQPANNGVSIPANADATQVDQLISALDTSLVDIKKDAAKNAVDNLNNLSKTEKNEYKNQIDQANTSENVETIKEKAKNANDKKQEYIDRINQTPGLSEEEKQDYINRIKETKFDSSEANNEQKFENIVLDATKQGLKNQIDGTYAYLNPKQKEDLKNLIDSKATIAEAQEVFNSYSGLNEKMRKLKDEVIPAIEAKVQQDLNKKYSKATATTKDVFDTQSTAAKDLLTSSTNNGENTLKTFIANVNTNNSLENLFAKLDGEIVVAKEKINDKTQFANLNKSEIEKLSEKLDAINLLDDDYASQISKVVDQASPINTAKQERINQINGLTNLSDETSDTNPVSEKQALINEVKDTVVEINANANPISITQNSANALDAIVLKAQKQDLINQIDATYEHLNPKQKQDLISAIQDANDLNTAQNAFNDAASVNTNMKSLKDIVKEFTDKDVANLDDYKFASDPAKQHYDDVFAAAKELINSSQNDGNANPSLTTLIADNSTLGSVKEAFVNLDGLKNKAIKAVKALDNLNTREVQKLSDQINNVSNTDANKAQLIDAIVDKANEYNQAKADTIAELEKLTDLTKEQLKDYVKEVKEVEFTDTDQNPSAQDKLDKILDNAKKQGYKNLIDQLNSINQNQKDAYKARINNAQDEAKINEILEEARAYDELKAKADALKNWIRQLQKYNRLSFIWRWI</sequence>
<keyword evidence="1" id="KW-0175">Coiled coil</keyword>
<dbReference type="InterPro" id="IPR020840">
    <property type="entry name" value="Extracell_matrix-bd_GA"/>
</dbReference>
<feature type="compositionally biased region" description="Basic and acidic residues" evidence="2">
    <location>
        <begin position="2271"/>
        <end position="2280"/>
    </location>
</feature>
<feature type="domain" description="Extracellular matrix-binding protein ebh GA module" evidence="4">
    <location>
        <begin position="1634"/>
        <end position="1689"/>
    </location>
</feature>
<feature type="domain" description="Extracellular matrix-binding protein ebh GA module" evidence="4">
    <location>
        <begin position="2723"/>
        <end position="2781"/>
    </location>
</feature>
<feature type="region of interest" description="Disordered" evidence="2">
    <location>
        <begin position="2268"/>
        <end position="2300"/>
    </location>
</feature>
<feature type="chain" id="PRO_5012159605" description="Extracellular matrix-binding protein ebh GA module domain-containing protein" evidence="3">
    <location>
        <begin position="18"/>
        <end position="3396"/>
    </location>
</feature>
<dbReference type="Gene3D" id="1.20.120.1850">
    <property type="entry name" value="Ebh helix bundles repeating unit (S and A modules)"/>
    <property type="match status" value="8"/>
</dbReference>
<feature type="coiled-coil region" evidence="1">
    <location>
        <begin position="2406"/>
        <end position="2467"/>
    </location>
</feature>
<dbReference type="Proteomes" id="UP000184322">
    <property type="component" value="Chromosome"/>
</dbReference>
<evidence type="ECO:0000313" key="5">
    <source>
        <dbReference type="EMBL" id="APJ38340.1"/>
    </source>
</evidence>
<evidence type="ECO:0000256" key="3">
    <source>
        <dbReference type="SAM" id="SignalP"/>
    </source>
</evidence>
<evidence type="ECO:0000313" key="6">
    <source>
        <dbReference type="Proteomes" id="UP000184322"/>
    </source>
</evidence>
<evidence type="ECO:0000256" key="1">
    <source>
        <dbReference type="SAM" id="Coils"/>
    </source>
</evidence>
<feature type="coiled-coil region" evidence="1">
    <location>
        <begin position="2196"/>
        <end position="2260"/>
    </location>
</feature>
<accession>A0A1L4FRV1</accession>
<dbReference type="KEGG" id="mpul:BLA55_01465"/>
<feature type="coiled-coil region" evidence="1">
    <location>
        <begin position="2739"/>
        <end position="2797"/>
    </location>
</feature>
<feature type="coiled-coil region" evidence="1">
    <location>
        <begin position="2018"/>
        <end position="2079"/>
    </location>
</feature>
<reference evidence="6" key="1">
    <citation type="submission" date="2016-10" db="EMBL/GenBank/DDBJ databases">
        <authorList>
            <person name="Beylefeld A."/>
            <person name="Abolnik C."/>
        </authorList>
    </citation>
    <scope>NUCLEOTIDE SEQUENCE [LARGE SCALE GENOMIC DNA]</scope>
    <source>
        <strain evidence="6">B359_6</strain>
    </source>
</reference>
<feature type="domain" description="Extracellular matrix-binding protein ebh GA module" evidence="4">
    <location>
        <begin position="2833"/>
        <end position="2880"/>
    </location>
</feature>
<dbReference type="Pfam" id="PF07554">
    <property type="entry name" value="FIVAR"/>
    <property type="match status" value="5"/>
</dbReference>
<organism evidence="5 6">
    <name type="scientific">Mycoplasmopsis pullorum</name>
    <dbReference type="NCBI Taxonomy" id="48003"/>
    <lineage>
        <taxon>Bacteria</taxon>
        <taxon>Bacillati</taxon>
        <taxon>Mycoplasmatota</taxon>
        <taxon>Mycoplasmoidales</taxon>
        <taxon>Metamycoplasmataceae</taxon>
        <taxon>Mycoplasmopsis</taxon>
    </lineage>
</organism>
<feature type="domain" description="Extracellular matrix-binding protein ebh GA module" evidence="4">
    <location>
        <begin position="2005"/>
        <end position="2060"/>
    </location>
</feature>
<dbReference type="InterPro" id="IPR002988">
    <property type="entry name" value="GA_module"/>
</dbReference>
<feature type="coiled-coil region" evidence="1">
    <location>
        <begin position="3263"/>
        <end position="3294"/>
    </location>
</feature>
<feature type="coiled-coil region" evidence="1">
    <location>
        <begin position="2120"/>
        <end position="2168"/>
    </location>
</feature>
<feature type="domain" description="Extracellular matrix-binding protein ebh GA module" evidence="4">
    <location>
        <begin position="2605"/>
        <end position="2656"/>
    </location>
</feature>
<dbReference type="STRING" id="48003.BLA55_01465"/>
<feature type="domain" description="Extracellular matrix-binding protein ebh GA module" evidence="4">
    <location>
        <begin position="1450"/>
        <end position="1508"/>
    </location>
</feature>
<dbReference type="InterPro" id="IPR009063">
    <property type="entry name" value="Ig/albumin-bd_sf"/>
</dbReference>
<gene>
    <name evidence="5" type="ORF">BLA55_01465</name>
</gene>
<feature type="domain" description="Extracellular matrix-binding protein ebh GA module" evidence="4">
    <location>
        <begin position="2244"/>
        <end position="2295"/>
    </location>
</feature>
<dbReference type="Gene3D" id="1.20.5.420">
    <property type="entry name" value="Immunoglobulin FC, subunit C"/>
    <property type="match status" value="6"/>
</dbReference>
<feature type="signal peptide" evidence="3">
    <location>
        <begin position="1"/>
        <end position="17"/>
    </location>
</feature>
<feature type="domain" description="Extracellular matrix-binding protein ebh GA module" evidence="4">
    <location>
        <begin position="3317"/>
        <end position="3364"/>
    </location>
</feature>
<proteinExistence type="predicted"/>
<evidence type="ECO:0000259" key="4">
    <source>
        <dbReference type="SMART" id="SM00844"/>
    </source>
</evidence>
<dbReference type="Pfam" id="PF01468">
    <property type="entry name" value="GA"/>
    <property type="match status" value="13"/>
</dbReference>
<keyword evidence="6" id="KW-1185">Reference proteome</keyword>